<dbReference type="GO" id="GO:0009326">
    <property type="term" value="C:formate dehydrogenase complex"/>
    <property type="evidence" value="ECO:0007669"/>
    <property type="project" value="InterPro"/>
</dbReference>
<feature type="non-terminal residue" evidence="15">
    <location>
        <position position="1"/>
    </location>
</feature>
<evidence type="ECO:0000256" key="13">
    <source>
        <dbReference type="SAM" id="Phobius"/>
    </source>
</evidence>
<dbReference type="InterPro" id="IPR006471">
    <property type="entry name" value="Formate_DH_gsu"/>
</dbReference>
<evidence type="ECO:0000256" key="5">
    <source>
        <dbReference type="ARBA" id="ARBA00022475"/>
    </source>
</evidence>
<keyword evidence="7 13" id="KW-0812">Transmembrane</keyword>
<evidence type="ECO:0000256" key="12">
    <source>
        <dbReference type="ARBA" id="ARBA00023136"/>
    </source>
</evidence>
<dbReference type="AlphaFoldDB" id="A0A381QWN0"/>
<evidence type="ECO:0000259" key="14">
    <source>
        <dbReference type="Pfam" id="PF01292"/>
    </source>
</evidence>
<dbReference type="Gene3D" id="1.20.950.20">
    <property type="entry name" value="Transmembrane di-heme cytochromes, Chain C"/>
    <property type="match status" value="1"/>
</dbReference>
<dbReference type="SUPFAM" id="SSF81342">
    <property type="entry name" value="Transmembrane di-heme cytochromes"/>
    <property type="match status" value="1"/>
</dbReference>
<dbReference type="GO" id="GO:0015944">
    <property type="term" value="P:formate oxidation"/>
    <property type="evidence" value="ECO:0007669"/>
    <property type="project" value="TreeGrafter"/>
</dbReference>
<gene>
    <name evidence="15" type="ORF">METZ01_LOCUS36679</name>
</gene>
<feature type="transmembrane region" description="Helical" evidence="13">
    <location>
        <begin position="126"/>
        <end position="149"/>
    </location>
</feature>
<proteinExistence type="inferred from homology"/>
<comment type="cofactor">
    <cofactor evidence="1">
        <name>heme</name>
        <dbReference type="ChEBI" id="CHEBI:30413"/>
    </cofactor>
</comment>
<accession>A0A381QWN0</accession>
<feature type="domain" description="Cytochrome b561 bacterial/Ni-hydrogenase" evidence="14">
    <location>
        <begin position="1"/>
        <end position="159"/>
    </location>
</feature>
<evidence type="ECO:0000313" key="15">
    <source>
        <dbReference type="EMBL" id="SUZ83825.1"/>
    </source>
</evidence>
<dbReference type="GO" id="GO:0046872">
    <property type="term" value="F:metal ion binding"/>
    <property type="evidence" value="ECO:0007669"/>
    <property type="project" value="UniProtKB-KW"/>
</dbReference>
<keyword evidence="9" id="KW-0249">Electron transport</keyword>
<evidence type="ECO:0000256" key="9">
    <source>
        <dbReference type="ARBA" id="ARBA00022982"/>
    </source>
</evidence>
<dbReference type="GO" id="GO:0009055">
    <property type="term" value="F:electron transfer activity"/>
    <property type="evidence" value="ECO:0007669"/>
    <property type="project" value="InterPro"/>
</dbReference>
<keyword evidence="11" id="KW-0408">Iron</keyword>
<dbReference type="InterPro" id="IPR016174">
    <property type="entry name" value="Di-haem_cyt_TM"/>
</dbReference>
<dbReference type="PANTHER" id="PTHR30074">
    <property type="entry name" value="FORMATE DEHYDROGENASE, NITRATE-INDUCIBLE, CYTOCHROME B556 FDN SUBUNIT"/>
    <property type="match status" value="1"/>
</dbReference>
<dbReference type="InterPro" id="IPR011577">
    <property type="entry name" value="Cyt_b561_bac/Ni-Hgenase"/>
</dbReference>
<evidence type="ECO:0000256" key="8">
    <source>
        <dbReference type="ARBA" id="ARBA00022723"/>
    </source>
</evidence>
<dbReference type="GO" id="GO:0022904">
    <property type="term" value="P:respiratory electron transport chain"/>
    <property type="evidence" value="ECO:0007669"/>
    <property type="project" value="InterPro"/>
</dbReference>
<dbReference type="NCBIfam" id="TIGR01583">
    <property type="entry name" value="formate-DH-gamm"/>
    <property type="match status" value="1"/>
</dbReference>
<name>A0A381QWN0_9ZZZZ</name>
<evidence type="ECO:0000256" key="10">
    <source>
        <dbReference type="ARBA" id="ARBA00022989"/>
    </source>
</evidence>
<evidence type="ECO:0000256" key="1">
    <source>
        <dbReference type="ARBA" id="ARBA00001971"/>
    </source>
</evidence>
<dbReference type="GO" id="GO:0036397">
    <property type="term" value="F:formate dehydrogenase (quinone) activity"/>
    <property type="evidence" value="ECO:0007669"/>
    <property type="project" value="TreeGrafter"/>
</dbReference>
<dbReference type="GO" id="GO:0009061">
    <property type="term" value="P:anaerobic respiration"/>
    <property type="evidence" value="ECO:0007669"/>
    <property type="project" value="TreeGrafter"/>
</dbReference>
<evidence type="ECO:0000256" key="11">
    <source>
        <dbReference type="ARBA" id="ARBA00023004"/>
    </source>
</evidence>
<keyword evidence="12 13" id="KW-0472">Membrane</keyword>
<organism evidence="15">
    <name type="scientific">marine metagenome</name>
    <dbReference type="NCBI Taxonomy" id="408172"/>
    <lineage>
        <taxon>unclassified sequences</taxon>
        <taxon>metagenomes</taxon>
        <taxon>ecological metagenomes</taxon>
    </lineage>
</organism>
<keyword evidence="10 13" id="KW-1133">Transmembrane helix</keyword>
<feature type="transmembrane region" description="Helical" evidence="13">
    <location>
        <begin position="90"/>
        <end position="111"/>
    </location>
</feature>
<keyword evidence="8" id="KW-0479">Metal-binding</keyword>
<sequence length="180" mass="19833">VVLLLSGLAFAYPSLFWLTTFLGGGAAARVLHPQIGALFGVGIVVMFVLWIRDMFLDARDREWLGAIRHYVAHDSEKVPPAGKYNAGQKLFFWVQSLLGIVFVASGLVLWFPEYFSAGLLNTARLLHYAATLGGGLFLIVHVYLGTVAYPGTARGMIDGKVTPAWARLHHPRWSGDRVDH</sequence>
<dbReference type="PANTHER" id="PTHR30074:SF6">
    <property type="entry name" value="FORMATE DEHYDROGENASE GAMMA SUBUNIT"/>
    <property type="match status" value="1"/>
</dbReference>
<evidence type="ECO:0000256" key="6">
    <source>
        <dbReference type="ARBA" id="ARBA00022617"/>
    </source>
</evidence>
<feature type="transmembrane region" description="Helical" evidence="13">
    <location>
        <begin position="37"/>
        <end position="55"/>
    </location>
</feature>
<keyword evidence="4" id="KW-0813">Transport</keyword>
<evidence type="ECO:0000256" key="3">
    <source>
        <dbReference type="ARBA" id="ARBA00010747"/>
    </source>
</evidence>
<keyword evidence="6" id="KW-0349">Heme</keyword>
<comment type="similarity">
    <text evidence="3">Belongs to the formate dehydrogenase gamma subunit family.</text>
</comment>
<dbReference type="InterPro" id="IPR051817">
    <property type="entry name" value="FDH_cytochrome_b556_subunit"/>
</dbReference>
<dbReference type="GO" id="GO:0008863">
    <property type="term" value="F:formate dehydrogenase (NAD+) activity"/>
    <property type="evidence" value="ECO:0007669"/>
    <property type="project" value="InterPro"/>
</dbReference>
<reference evidence="15" key="1">
    <citation type="submission" date="2018-05" db="EMBL/GenBank/DDBJ databases">
        <authorList>
            <person name="Lanie J.A."/>
            <person name="Ng W.-L."/>
            <person name="Kazmierczak K.M."/>
            <person name="Andrzejewski T.M."/>
            <person name="Davidsen T.M."/>
            <person name="Wayne K.J."/>
            <person name="Tettelin H."/>
            <person name="Glass J.I."/>
            <person name="Rusch D."/>
            <person name="Podicherti R."/>
            <person name="Tsui H.-C.T."/>
            <person name="Winkler M.E."/>
        </authorList>
    </citation>
    <scope>NUCLEOTIDE SEQUENCE</scope>
</reference>
<protein>
    <recommendedName>
        <fullName evidence="14">Cytochrome b561 bacterial/Ni-hydrogenase domain-containing protein</fullName>
    </recommendedName>
</protein>
<dbReference type="EMBL" id="UINC01001568">
    <property type="protein sequence ID" value="SUZ83825.1"/>
    <property type="molecule type" value="Genomic_DNA"/>
</dbReference>
<keyword evidence="5" id="KW-1003">Cell membrane</keyword>
<dbReference type="Pfam" id="PF01292">
    <property type="entry name" value="Ni_hydr_CYTB"/>
    <property type="match status" value="1"/>
</dbReference>
<evidence type="ECO:0000256" key="4">
    <source>
        <dbReference type="ARBA" id="ARBA00022448"/>
    </source>
</evidence>
<comment type="subcellular location">
    <subcellularLocation>
        <location evidence="2">Cell membrane</location>
        <topology evidence="2">Multi-pass membrane protein</topology>
    </subcellularLocation>
</comment>
<evidence type="ECO:0000256" key="2">
    <source>
        <dbReference type="ARBA" id="ARBA00004651"/>
    </source>
</evidence>
<evidence type="ECO:0000256" key="7">
    <source>
        <dbReference type="ARBA" id="ARBA00022692"/>
    </source>
</evidence>
<dbReference type="GO" id="GO:0005886">
    <property type="term" value="C:plasma membrane"/>
    <property type="evidence" value="ECO:0007669"/>
    <property type="project" value="UniProtKB-SubCell"/>
</dbReference>